<dbReference type="Gene3D" id="2.60.120.1140">
    <property type="entry name" value="Protein of unknown function DUF192"/>
    <property type="match status" value="1"/>
</dbReference>
<dbReference type="AlphaFoldDB" id="A0A9X2WVV9"/>
<name>A0A9X2WVV9_9GAMM</name>
<organism evidence="1 2">
    <name type="scientific">Shewanella septentrionalis</name>
    <dbReference type="NCBI Taxonomy" id="2952223"/>
    <lineage>
        <taxon>Bacteria</taxon>
        <taxon>Pseudomonadati</taxon>
        <taxon>Pseudomonadota</taxon>
        <taxon>Gammaproteobacteria</taxon>
        <taxon>Alteromonadales</taxon>
        <taxon>Shewanellaceae</taxon>
        <taxon>Shewanella</taxon>
    </lineage>
</organism>
<accession>A0A9X2WVV9</accession>
<dbReference type="RefSeq" id="WP_261273088.1">
    <property type="nucleotide sequence ID" value="NZ_JAMTCC010000023.1"/>
</dbReference>
<dbReference type="Proteomes" id="UP001155604">
    <property type="component" value="Unassembled WGS sequence"/>
</dbReference>
<keyword evidence="2" id="KW-1185">Reference proteome</keyword>
<dbReference type="Pfam" id="PF02643">
    <property type="entry name" value="DUF192"/>
    <property type="match status" value="1"/>
</dbReference>
<dbReference type="EMBL" id="JAMTCC010000023">
    <property type="protein sequence ID" value="MCT7946507.1"/>
    <property type="molecule type" value="Genomic_DNA"/>
</dbReference>
<evidence type="ECO:0000313" key="2">
    <source>
        <dbReference type="Proteomes" id="UP001155604"/>
    </source>
</evidence>
<dbReference type="PANTHER" id="PTHR37953:SF1">
    <property type="entry name" value="UPF0127 PROTEIN MJ1496"/>
    <property type="match status" value="1"/>
</dbReference>
<dbReference type="InterPro" id="IPR003795">
    <property type="entry name" value="DUF192"/>
</dbReference>
<dbReference type="PANTHER" id="PTHR37953">
    <property type="entry name" value="UPF0127 PROTEIN MJ1496"/>
    <property type="match status" value="1"/>
</dbReference>
<reference evidence="1" key="1">
    <citation type="journal article" date="2023" name="Int. J. Syst. Evol. Microbiol.">
        <title>&lt;i&gt;Shewanella septentrionalis&lt;/i&gt; sp. nov. and &lt;i&gt;Shewanella holmiensis&lt;/i&gt; sp. nov., isolated from Baltic Sea water and sediments.</title>
        <authorList>
            <person name="Martin-Rodriguez A.J."/>
            <person name="Thorell K."/>
            <person name="Joffre E."/>
            <person name="Jensie-Markopoulos S."/>
            <person name="Moore E.R.B."/>
            <person name="Sjoling A."/>
        </authorList>
    </citation>
    <scope>NUCLEOTIDE SEQUENCE</scope>
    <source>
        <strain evidence="1">SP1W3</strain>
    </source>
</reference>
<sequence>MQLKSLYLGERALLNRVFLPRSFWQRARGLLGKPPLLEDEGFLFNDCRAIHMFGMRYALDIVFVDGELKICKLVPDLAPWQMAYCADAEHTLELASGSVGRLELALGQQLELR</sequence>
<comment type="caution">
    <text evidence="1">The sequence shown here is derived from an EMBL/GenBank/DDBJ whole genome shotgun (WGS) entry which is preliminary data.</text>
</comment>
<dbReference type="InterPro" id="IPR038695">
    <property type="entry name" value="Saro_0823-like_sf"/>
</dbReference>
<evidence type="ECO:0000313" key="1">
    <source>
        <dbReference type="EMBL" id="MCT7946507.1"/>
    </source>
</evidence>
<proteinExistence type="predicted"/>
<protein>
    <submittedName>
        <fullName evidence="1">DUF192 domain-containing protein</fullName>
    </submittedName>
</protein>
<gene>
    <name evidence="1" type="ORF">NE536_14175</name>
</gene>